<dbReference type="Proteomes" id="UP000518266">
    <property type="component" value="Unassembled WGS sequence"/>
</dbReference>
<dbReference type="EMBL" id="JAAKFY010000026">
    <property type="protein sequence ID" value="KAF3833391.1"/>
    <property type="molecule type" value="Genomic_DNA"/>
</dbReference>
<evidence type="ECO:0000256" key="1">
    <source>
        <dbReference type="ARBA" id="ARBA00004370"/>
    </source>
</evidence>
<organism evidence="6 7">
    <name type="scientific">Dissostichus mawsoni</name>
    <name type="common">Antarctic cod</name>
    <dbReference type="NCBI Taxonomy" id="36200"/>
    <lineage>
        <taxon>Eukaryota</taxon>
        <taxon>Metazoa</taxon>
        <taxon>Chordata</taxon>
        <taxon>Craniata</taxon>
        <taxon>Vertebrata</taxon>
        <taxon>Euteleostomi</taxon>
        <taxon>Actinopterygii</taxon>
        <taxon>Neopterygii</taxon>
        <taxon>Teleostei</taxon>
        <taxon>Neoteleostei</taxon>
        <taxon>Acanthomorphata</taxon>
        <taxon>Eupercaria</taxon>
        <taxon>Perciformes</taxon>
        <taxon>Notothenioidei</taxon>
        <taxon>Nototheniidae</taxon>
        <taxon>Dissostichus</taxon>
    </lineage>
</organism>
<keyword evidence="4" id="KW-0472">Membrane</keyword>
<dbReference type="PANTHER" id="PTHR44755">
    <property type="entry name" value="NATRIURETIC PEPTIDE RECEPTOR 3-RELATED"/>
    <property type="match status" value="1"/>
</dbReference>
<dbReference type="InterPro" id="IPR028082">
    <property type="entry name" value="Peripla_BP_I"/>
</dbReference>
<protein>
    <recommendedName>
        <fullName evidence="5">Receptor ligand binding region domain-containing protein</fullName>
    </recommendedName>
</protein>
<gene>
    <name evidence="6" type="ORF">F7725_024595</name>
</gene>
<sequence length="167" mass="19057">MAEWCTCASSLICSSSVVFVCCSWDILRSLLVQFLKDGVELEDFVFFFIDLFAEGLEGPGPVRPWFRGDLDDQAAKLAFRSVKVLSYMQPQNPEYLEFVETLKTDAKEMFNFTINDSLVKTHPVEYHTRHMVYFTPCDADVSLPQYNIIAAGFYDGVKMYAQALNET</sequence>
<keyword evidence="2" id="KW-0812">Transmembrane</keyword>
<reference evidence="6 7" key="1">
    <citation type="submission" date="2020-03" db="EMBL/GenBank/DDBJ databases">
        <title>Dissostichus mawsoni Genome sequencing and assembly.</title>
        <authorList>
            <person name="Park H."/>
        </authorList>
    </citation>
    <scope>NUCLEOTIDE SEQUENCE [LARGE SCALE GENOMIC DNA]</scope>
    <source>
        <strain evidence="6">DM0001</strain>
        <tissue evidence="6">Muscle</tissue>
    </source>
</reference>
<proteinExistence type="predicted"/>
<dbReference type="GO" id="GO:0007165">
    <property type="term" value="P:signal transduction"/>
    <property type="evidence" value="ECO:0007669"/>
    <property type="project" value="TreeGrafter"/>
</dbReference>
<dbReference type="InterPro" id="IPR052612">
    <property type="entry name" value="ANP_Clearance_Receptor"/>
</dbReference>
<comment type="caution">
    <text evidence="6">The sequence shown here is derived from an EMBL/GenBank/DDBJ whole genome shotgun (WGS) entry which is preliminary data.</text>
</comment>
<evidence type="ECO:0000256" key="4">
    <source>
        <dbReference type="ARBA" id="ARBA00023136"/>
    </source>
</evidence>
<accession>A0A7J5X909</accession>
<feature type="domain" description="Receptor ligand binding region" evidence="5">
    <location>
        <begin position="16"/>
        <end position="167"/>
    </location>
</feature>
<dbReference type="AlphaFoldDB" id="A0A7J5X909"/>
<name>A0A7J5X909_DISMA</name>
<dbReference type="GO" id="GO:0016941">
    <property type="term" value="F:natriuretic peptide receptor activity"/>
    <property type="evidence" value="ECO:0007669"/>
    <property type="project" value="TreeGrafter"/>
</dbReference>
<evidence type="ECO:0000313" key="6">
    <source>
        <dbReference type="EMBL" id="KAF3833391.1"/>
    </source>
</evidence>
<dbReference type="GO" id="GO:0016020">
    <property type="term" value="C:membrane"/>
    <property type="evidence" value="ECO:0007669"/>
    <property type="project" value="UniProtKB-SubCell"/>
</dbReference>
<dbReference type="GO" id="GO:0017046">
    <property type="term" value="F:peptide hormone binding"/>
    <property type="evidence" value="ECO:0007669"/>
    <property type="project" value="TreeGrafter"/>
</dbReference>
<evidence type="ECO:0000313" key="7">
    <source>
        <dbReference type="Proteomes" id="UP000518266"/>
    </source>
</evidence>
<evidence type="ECO:0000259" key="5">
    <source>
        <dbReference type="Pfam" id="PF01094"/>
    </source>
</evidence>
<dbReference type="PANTHER" id="PTHR44755:SF5">
    <property type="entry name" value="GUANYLATE CYCLASE"/>
    <property type="match status" value="1"/>
</dbReference>
<evidence type="ECO:0000256" key="2">
    <source>
        <dbReference type="ARBA" id="ARBA00022692"/>
    </source>
</evidence>
<keyword evidence="3" id="KW-1133">Transmembrane helix</keyword>
<dbReference type="OrthoDB" id="1890790at2759"/>
<dbReference type="Gene3D" id="3.40.50.2300">
    <property type="match status" value="1"/>
</dbReference>
<dbReference type="Pfam" id="PF01094">
    <property type="entry name" value="ANF_receptor"/>
    <property type="match status" value="1"/>
</dbReference>
<evidence type="ECO:0000256" key="3">
    <source>
        <dbReference type="ARBA" id="ARBA00022989"/>
    </source>
</evidence>
<dbReference type="InterPro" id="IPR001828">
    <property type="entry name" value="ANF_lig-bd_rcpt"/>
</dbReference>
<comment type="subcellular location">
    <subcellularLocation>
        <location evidence="1">Membrane</location>
    </subcellularLocation>
</comment>
<dbReference type="SUPFAM" id="SSF53822">
    <property type="entry name" value="Periplasmic binding protein-like I"/>
    <property type="match status" value="1"/>
</dbReference>
<keyword evidence="7" id="KW-1185">Reference proteome</keyword>